<protein>
    <submittedName>
        <fullName evidence="1">Uncharacterized protein</fullName>
    </submittedName>
</protein>
<dbReference type="EMBL" id="BMAO01035090">
    <property type="protein sequence ID" value="GFR01135.1"/>
    <property type="molecule type" value="Genomic_DNA"/>
</dbReference>
<dbReference type="AlphaFoldDB" id="A0A8X6L970"/>
<evidence type="ECO:0000313" key="1">
    <source>
        <dbReference type="EMBL" id="GFR01135.1"/>
    </source>
</evidence>
<gene>
    <name evidence="1" type="ORF">TNCT_645751</name>
</gene>
<accession>A0A8X6L970</accession>
<proteinExistence type="predicted"/>
<name>A0A8X6L970_TRICU</name>
<keyword evidence="2" id="KW-1185">Reference proteome</keyword>
<evidence type="ECO:0000313" key="2">
    <source>
        <dbReference type="Proteomes" id="UP000887116"/>
    </source>
</evidence>
<dbReference type="Proteomes" id="UP000887116">
    <property type="component" value="Unassembled WGS sequence"/>
</dbReference>
<organism evidence="1 2">
    <name type="scientific">Trichonephila clavata</name>
    <name type="common">Joro spider</name>
    <name type="synonym">Nephila clavata</name>
    <dbReference type="NCBI Taxonomy" id="2740835"/>
    <lineage>
        <taxon>Eukaryota</taxon>
        <taxon>Metazoa</taxon>
        <taxon>Ecdysozoa</taxon>
        <taxon>Arthropoda</taxon>
        <taxon>Chelicerata</taxon>
        <taxon>Arachnida</taxon>
        <taxon>Araneae</taxon>
        <taxon>Araneomorphae</taxon>
        <taxon>Entelegynae</taxon>
        <taxon>Araneoidea</taxon>
        <taxon>Nephilidae</taxon>
        <taxon>Trichonephila</taxon>
    </lineage>
</organism>
<reference evidence="1" key="1">
    <citation type="submission" date="2020-07" db="EMBL/GenBank/DDBJ databases">
        <title>Multicomponent nature underlies the extraordinary mechanical properties of spider dragline silk.</title>
        <authorList>
            <person name="Kono N."/>
            <person name="Nakamura H."/>
            <person name="Mori M."/>
            <person name="Yoshida Y."/>
            <person name="Ohtoshi R."/>
            <person name="Malay A.D."/>
            <person name="Moran D.A.P."/>
            <person name="Tomita M."/>
            <person name="Numata K."/>
            <person name="Arakawa K."/>
        </authorList>
    </citation>
    <scope>NUCLEOTIDE SEQUENCE</scope>
</reference>
<sequence>MLAFICSDVSNSERSDSVRHCLRPFHRYHLPAACSHHQAKDRRGDHLYLDGILSRCCALPLHQEAHSLRGECYLVLTYVQLKIFICRIFIVPEIV</sequence>
<comment type="caution">
    <text evidence="1">The sequence shown here is derived from an EMBL/GenBank/DDBJ whole genome shotgun (WGS) entry which is preliminary data.</text>
</comment>